<evidence type="ECO:0000313" key="2">
    <source>
        <dbReference type="EMBL" id="EHL13702.1"/>
    </source>
</evidence>
<feature type="transmembrane region" description="Helical" evidence="1">
    <location>
        <begin position="101"/>
        <end position="122"/>
    </location>
</feature>
<dbReference type="PANTHER" id="PTHR41324">
    <property type="entry name" value="MEMBRANE PROTEIN-RELATED"/>
    <property type="match status" value="1"/>
</dbReference>
<feature type="transmembrane region" description="Helical" evidence="1">
    <location>
        <begin position="169"/>
        <end position="193"/>
    </location>
</feature>
<dbReference type="BioCyc" id="EBAC796937-HMP:GMGH-2282-MONOMER"/>
<dbReference type="EMBL" id="AFZE01000040">
    <property type="protein sequence ID" value="EHL13702.1"/>
    <property type="molecule type" value="Genomic_DNA"/>
</dbReference>
<dbReference type="Pfam" id="PF09991">
    <property type="entry name" value="DUF2232"/>
    <property type="match status" value="1"/>
</dbReference>
<gene>
    <name evidence="2" type="ORF">HMPREF9629_02248</name>
</gene>
<protein>
    <recommendedName>
        <fullName evidence="4">Membrane protein, PF09991 family</fullName>
    </recommendedName>
</protein>
<feature type="transmembrane region" description="Helical" evidence="1">
    <location>
        <begin position="248"/>
        <end position="268"/>
    </location>
</feature>
<feature type="transmembrane region" description="Helical" evidence="1">
    <location>
        <begin position="277"/>
        <end position="300"/>
    </location>
</feature>
<dbReference type="InterPro" id="IPR018710">
    <property type="entry name" value="DUF2232"/>
</dbReference>
<evidence type="ECO:0000256" key="1">
    <source>
        <dbReference type="SAM" id="Phobius"/>
    </source>
</evidence>
<dbReference type="HOGENOM" id="CLU_882355_0_0_9"/>
<accession>G9X1L3</accession>
<feature type="transmembrane region" description="Helical" evidence="1">
    <location>
        <begin position="7"/>
        <end position="25"/>
    </location>
</feature>
<keyword evidence="1" id="KW-0812">Transmembrane</keyword>
<organism evidence="2 3">
    <name type="scientific">Peptoanaerobacter stomatis</name>
    <dbReference type="NCBI Taxonomy" id="796937"/>
    <lineage>
        <taxon>Bacteria</taxon>
        <taxon>Bacillati</taxon>
        <taxon>Bacillota</taxon>
        <taxon>Clostridia</taxon>
        <taxon>Peptostreptococcales</taxon>
        <taxon>Filifactoraceae</taxon>
        <taxon>Peptoanaerobacter</taxon>
    </lineage>
</organism>
<dbReference type="PANTHER" id="PTHR41324:SF1">
    <property type="entry name" value="DUF2232 DOMAIN-CONTAINING PROTEIN"/>
    <property type="match status" value="1"/>
</dbReference>
<dbReference type="AlphaFoldDB" id="G9X1L3"/>
<proteinExistence type="predicted"/>
<evidence type="ECO:0008006" key="4">
    <source>
        <dbReference type="Google" id="ProtNLM"/>
    </source>
</evidence>
<name>G9X1L3_9FIRM</name>
<dbReference type="RefSeq" id="WP_009526463.1">
    <property type="nucleotide sequence ID" value="NZ_JBQMYE010000130.1"/>
</dbReference>
<sequence>MNFNNKDLARISLLITLAVVVAILAYYIPALSILSFLTGSIFMIIGLISKNKAYTFISFMAYGFLLFILLDPVSAFIYLVVFCIPCLIMGYIMKNKDNEDMAYFVGTVVMAVAVLGLLAVFMRMSGFDFFENLRQSFEMSTKQLQSINPNYTLPKQLTVDNIVNISKQLFPSIVMITCLFMTLISKYMGLFLLRRIFPKEKMSFKPFSHFELPDRLGIFFLLFWLVINALSLFNILDKNYSDRLITNVLYLIIYMLVIEGLAVLIFFINKLNKGSRIIAVLITVILFWSAFFVLSFIAILDMAFDFRKLSFRRGK</sequence>
<feature type="transmembrane region" description="Helical" evidence="1">
    <location>
        <begin position="214"/>
        <end position="236"/>
    </location>
</feature>
<comment type="caution">
    <text evidence="2">The sequence shown here is derived from an EMBL/GenBank/DDBJ whole genome shotgun (WGS) entry which is preliminary data.</text>
</comment>
<keyword evidence="1" id="KW-0472">Membrane</keyword>
<dbReference type="Proteomes" id="UP000006437">
    <property type="component" value="Unassembled WGS sequence"/>
</dbReference>
<keyword evidence="1" id="KW-1133">Transmembrane helix</keyword>
<evidence type="ECO:0000313" key="3">
    <source>
        <dbReference type="Proteomes" id="UP000006437"/>
    </source>
</evidence>
<reference evidence="2 3" key="1">
    <citation type="submission" date="2011-08" db="EMBL/GenBank/DDBJ databases">
        <title>The Genome Sequence of Eubacteriaceae bacterium ACC19a.</title>
        <authorList>
            <consortium name="The Broad Institute Genome Sequencing Platform"/>
            <person name="Earl A."/>
            <person name="Ward D."/>
            <person name="Feldgarden M."/>
            <person name="Gevers D."/>
            <person name="Sizova M."/>
            <person name="Hazen A."/>
            <person name="Epstein S."/>
            <person name="Young S.K."/>
            <person name="Zeng Q."/>
            <person name="Gargeya S."/>
            <person name="Fitzgerald M."/>
            <person name="Haas B."/>
            <person name="Abouelleil A."/>
            <person name="Alvarado L."/>
            <person name="Arachchi H.M."/>
            <person name="Berlin A."/>
            <person name="Brown A."/>
            <person name="Chapman S.B."/>
            <person name="Chen Z."/>
            <person name="Dunbar C."/>
            <person name="Freedman E."/>
            <person name="Gearin G."/>
            <person name="Gellesch M."/>
            <person name="Goldberg J."/>
            <person name="Griggs A."/>
            <person name="Gujja S."/>
            <person name="Heiman D."/>
            <person name="Howarth C."/>
            <person name="Larson L."/>
            <person name="Lui A."/>
            <person name="MacDonald P.J.P."/>
            <person name="Montmayeur A."/>
            <person name="Murphy C."/>
            <person name="Neiman D."/>
            <person name="Pearson M."/>
            <person name="Priest M."/>
            <person name="Roberts A."/>
            <person name="Saif S."/>
            <person name="Shea T."/>
            <person name="Shenoy N."/>
            <person name="Sisk P."/>
            <person name="Stolte C."/>
            <person name="Sykes S."/>
            <person name="Wortman J."/>
            <person name="Nusbaum C."/>
            <person name="Birren B."/>
        </authorList>
    </citation>
    <scope>NUCLEOTIDE SEQUENCE [LARGE SCALE GENOMIC DNA]</scope>
    <source>
        <strain evidence="2 3">ACC19a</strain>
    </source>
</reference>